<dbReference type="GO" id="GO:0006751">
    <property type="term" value="P:glutathione catabolic process"/>
    <property type="evidence" value="ECO:0007669"/>
    <property type="project" value="InterPro"/>
</dbReference>
<accession>A0AAW1P2H1</accession>
<dbReference type="InterPro" id="IPR013024">
    <property type="entry name" value="GGCT-like"/>
</dbReference>
<dbReference type="CDD" id="cd06661">
    <property type="entry name" value="GGCT_like"/>
    <property type="match status" value="1"/>
</dbReference>
<dbReference type="EC" id="4.3.2.7" evidence="1"/>
<dbReference type="Gene3D" id="3.10.490.10">
    <property type="entry name" value="Gamma-glutamyl cyclotransferase-like"/>
    <property type="match status" value="1"/>
</dbReference>
<keyword evidence="2" id="KW-0456">Lyase</keyword>
<evidence type="ECO:0000256" key="3">
    <source>
        <dbReference type="SAM" id="MobiDB-lite"/>
    </source>
</evidence>
<gene>
    <name evidence="4" type="ORF">WJX73_008488</name>
</gene>
<keyword evidence="5" id="KW-1185">Reference proteome</keyword>
<feature type="compositionally biased region" description="Low complexity" evidence="3">
    <location>
        <begin position="17"/>
        <end position="27"/>
    </location>
</feature>
<evidence type="ECO:0000313" key="5">
    <source>
        <dbReference type="Proteomes" id="UP001465755"/>
    </source>
</evidence>
<reference evidence="4 5" key="1">
    <citation type="journal article" date="2024" name="Nat. Commun.">
        <title>Phylogenomics reveals the evolutionary origins of lichenization in chlorophyte algae.</title>
        <authorList>
            <person name="Puginier C."/>
            <person name="Libourel C."/>
            <person name="Otte J."/>
            <person name="Skaloud P."/>
            <person name="Haon M."/>
            <person name="Grisel S."/>
            <person name="Petersen M."/>
            <person name="Berrin J.G."/>
            <person name="Delaux P.M."/>
            <person name="Dal Grande F."/>
            <person name="Keller J."/>
        </authorList>
    </citation>
    <scope>NUCLEOTIDE SEQUENCE [LARGE SCALE GENOMIC DNA]</scope>
    <source>
        <strain evidence="4 5">SAG 2036</strain>
    </source>
</reference>
<dbReference type="Pfam" id="PF04752">
    <property type="entry name" value="ChaC"/>
    <property type="match status" value="1"/>
</dbReference>
<dbReference type="InterPro" id="IPR036568">
    <property type="entry name" value="GGCT-like_sf"/>
</dbReference>
<dbReference type="AlphaFoldDB" id="A0AAW1P2H1"/>
<dbReference type="Proteomes" id="UP001465755">
    <property type="component" value="Unassembled WGS sequence"/>
</dbReference>
<dbReference type="PANTHER" id="PTHR12192">
    <property type="entry name" value="CATION TRANSPORT PROTEIN CHAC-RELATED"/>
    <property type="match status" value="1"/>
</dbReference>
<evidence type="ECO:0000256" key="2">
    <source>
        <dbReference type="ARBA" id="ARBA00023239"/>
    </source>
</evidence>
<dbReference type="PANTHER" id="PTHR12192:SF2">
    <property type="entry name" value="GLUTATHIONE-SPECIFIC GAMMA-GLUTAMYLCYCLOTRANSFERASE 2"/>
    <property type="match status" value="1"/>
</dbReference>
<name>A0AAW1P2H1_9CHLO</name>
<evidence type="ECO:0000313" key="4">
    <source>
        <dbReference type="EMBL" id="KAK9803126.1"/>
    </source>
</evidence>
<dbReference type="EMBL" id="JALJOQ010000062">
    <property type="protein sequence ID" value="KAK9803126.1"/>
    <property type="molecule type" value="Genomic_DNA"/>
</dbReference>
<dbReference type="InterPro" id="IPR006840">
    <property type="entry name" value="ChaC"/>
</dbReference>
<comment type="caution">
    <text evidence="4">The sequence shown here is derived from an EMBL/GenBank/DDBJ whole genome shotgun (WGS) entry which is preliminary data.</text>
</comment>
<dbReference type="GO" id="GO:0005737">
    <property type="term" value="C:cytoplasm"/>
    <property type="evidence" value="ECO:0007669"/>
    <property type="project" value="TreeGrafter"/>
</dbReference>
<dbReference type="GO" id="GO:0061928">
    <property type="term" value="F:glutathione specific gamma-glutamylcyclotransferase activity"/>
    <property type="evidence" value="ECO:0007669"/>
    <property type="project" value="UniProtKB-EC"/>
</dbReference>
<organism evidence="4 5">
    <name type="scientific">Symbiochloris irregularis</name>
    <dbReference type="NCBI Taxonomy" id="706552"/>
    <lineage>
        <taxon>Eukaryota</taxon>
        <taxon>Viridiplantae</taxon>
        <taxon>Chlorophyta</taxon>
        <taxon>core chlorophytes</taxon>
        <taxon>Trebouxiophyceae</taxon>
        <taxon>Trebouxiales</taxon>
        <taxon>Trebouxiaceae</taxon>
        <taxon>Symbiochloris</taxon>
    </lineage>
</organism>
<sequence>MAATRLSDPRFSDMDDTGSSSDGESMDLPPRLSLKGDYSNLAGCSNLSLSHAEARECREAVRSGTANEIWIFGFGSLIWKPGFEYSSKVTGYIKDYRRVFHQGSTDHRGTLAQPGRTVTLERAPGCQTWGVAFRLAGDFEEQQETLKYLEWREKQYDVRMHFNVYSQASSSRPVITNALTYIATSDLNANSNWLGEPVSQEALAEQIACAQGFSGPNCDYVYNLATAMQQIGVDDGELTWLSSRVREIRRERQLDRPGSAPIPKWPSNNLANSMRHMSATCLSYTM</sequence>
<evidence type="ECO:0000256" key="1">
    <source>
        <dbReference type="ARBA" id="ARBA00012344"/>
    </source>
</evidence>
<dbReference type="SUPFAM" id="SSF110857">
    <property type="entry name" value="Gamma-glutamyl cyclotransferase-like"/>
    <property type="match status" value="1"/>
</dbReference>
<feature type="region of interest" description="Disordered" evidence="3">
    <location>
        <begin position="1"/>
        <end position="29"/>
    </location>
</feature>
<proteinExistence type="predicted"/>
<protein>
    <recommendedName>
        <fullName evidence="1">glutathione-specific gamma-glutamylcyclotransferase</fullName>
        <ecNumber evidence="1">4.3.2.7</ecNumber>
    </recommendedName>
</protein>